<comment type="caution">
    <text evidence="2">The sequence shown here is derived from an EMBL/GenBank/DDBJ whole genome shotgun (WGS) entry which is preliminary data.</text>
</comment>
<feature type="region of interest" description="Disordered" evidence="1">
    <location>
        <begin position="1"/>
        <end position="98"/>
    </location>
</feature>
<feature type="compositionally biased region" description="Basic and acidic residues" evidence="1">
    <location>
        <begin position="86"/>
        <end position="98"/>
    </location>
</feature>
<reference evidence="2" key="1">
    <citation type="submission" date="2024-01" db="EMBL/GenBank/DDBJ databases">
        <authorList>
            <person name="Webb A."/>
        </authorList>
    </citation>
    <scope>NUCLEOTIDE SEQUENCE</scope>
    <source>
        <strain evidence="2">Pm1</strain>
    </source>
</reference>
<feature type="compositionally biased region" description="Basic residues" evidence="1">
    <location>
        <begin position="37"/>
        <end position="47"/>
    </location>
</feature>
<dbReference type="AlphaFoldDB" id="A0AAV1V109"/>
<feature type="compositionally biased region" description="Basic and acidic residues" evidence="1">
    <location>
        <begin position="50"/>
        <end position="65"/>
    </location>
</feature>
<organism evidence="2 3">
    <name type="scientific">Peronospora matthiolae</name>
    <dbReference type="NCBI Taxonomy" id="2874970"/>
    <lineage>
        <taxon>Eukaryota</taxon>
        <taxon>Sar</taxon>
        <taxon>Stramenopiles</taxon>
        <taxon>Oomycota</taxon>
        <taxon>Peronosporomycetes</taxon>
        <taxon>Peronosporales</taxon>
        <taxon>Peronosporaceae</taxon>
        <taxon>Peronospora</taxon>
    </lineage>
</organism>
<evidence type="ECO:0000256" key="1">
    <source>
        <dbReference type="SAM" id="MobiDB-lite"/>
    </source>
</evidence>
<name>A0AAV1V109_9STRA</name>
<protein>
    <submittedName>
        <fullName evidence="2">Uncharacterized protein</fullName>
    </submittedName>
</protein>
<dbReference type="Proteomes" id="UP001162060">
    <property type="component" value="Unassembled WGS sequence"/>
</dbReference>
<sequence length="98" mass="11300">MEGESAQANWWGAPLGTVSRRSGPDTNGESCTVRYITRPRRKWRRGRAINTDKVRADDRERKERPAVFQVPSNRPDDDDEDDDEGDDRRAERTEPRGT</sequence>
<accession>A0AAV1V109</accession>
<feature type="compositionally biased region" description="Acidic residues" evidence="1">
    <location>
        <begin position="76"/>
        <end position="85"/>
    </location>
</feature>
<gene>
    <name evidence="2" type="ORF">PM001_LOCUS24630</name>
</gene>
<proteinExistence type="predicted"/>
<evidence type="ECO:0000313" key="2">
    <source>
        <dbReference type="EMBL" id="CAK7939480.1"/>
    </source>
</evidence>
<evidence type="ECO:0000313" key="3">
    <source>
        <dbReference type="Proteomes" id="UP001162060"/>
    </source>
</evidence>
<dbReference type="EMBL" id="CAKLBY020000246">
    <property type="protein sequence ID" value="CAK7939480.1"/>
    <property type="molecule type" value="Genomic_DNA"/>
</dbReference>